<dbReference type="GO" id="GO:0015344">
    <property type="term" value="F:siderophore uptake transmembrane transporter activity"/>
    <property type="evidence" value="ECO:0007669"/>
    <property type="project" value="TreeGrafter"/>
</dbReference>
<evidence type="ECO:0000256" key="12">
    <source>
        <dbReference type="ARBA" id="ARBA00023170"/>
    </source>
</evidence>
<evidence type="ECO:0000259" key="17">
    <source>
        <dbReference type="Pfam" id="PF00593"/>
    </source>
</evidence>
<evidence type="ECO:0000256" key="6">
    <source>
        <dbReference type="ARBA" id="ARBA00022692"/>
    </source>
</evidence>
<dbReference type="GO" id="GO:0009279">
    <property type="term" value="C:cell outer membrane"/>
    <property type="evidence" value="ECO:0007669"/>
    <property type="project" value="UniProtKB-SubCell"/>
</dbReference>
<dbReference type="InterPro" id="IPR012910">
    <property type="entry name" value="Plug_dom"/>
</dbReference>
<comment type="similarity">
    <text evidence="2 14 15">Belongs to the TonB-dependent receptor family.</text>
</comment>
<evidence type="ECO:0000256" key="13">
    <source>
        <dbReference type="ARBA" id="ARBA00023237"/>
    </source>
</evidence>
<keyword evidence="6 14" id="KW-0812">Transmembrane</keyword>
<dbReference type="SUPFAM" id="SSF56935">
    <property type="entry name" value="Porins"/>
    <property type="match status" value="1"/>
</dbReference>
<evidence type="ECO:0000313" key="19">
    <source>
        <dbReference type="EMBL" id="SBS36030.1"/>
    </source>
</evidence>
<dbReference type="GO" id="GO:0038023">
    <property type="term" value="F:signaling receptor activity"/>
    <property type="evidence" value="ECO:0007669"/>
    <property type="project" value="InterPro"/>
</dbReference>
<accession>A0A1A8TRY9</accession>
<evidence type="ECO:0000256" key="10">
    <source>
        <dbReference type="ARBA" id="ARBA00023077"/>
    </source>
</evidence>
<sequence>MSYFTTTGKFHWSIDSRTESTVYPYLDVPYKNTAKSVPRTLLSSAVAAAVFISAQSAFAAESVQPQTKSAQTQNQNQNKTAQPQTKAEKTSQDETALPTITVTGRSDAATTEGTGSYTTGETSAATGLSLSPKETPQSVTVVTRQRMNDQHLDSVQQVLENTTGISASQADTERTSFYSRGFLINNVQYDGIPTIVGNIVNGSGIGSIDTAFYDRIEVVGGGSGLLTGTGNPSAAINLVRKRPTRDFSGSASLSAASWDTHRGMADISTPLTKDGRVRARIVGTFQNGHSYLDGYKPKRKGFYGIIEADLTEDTTLSLGYDYQDITPKGSTWGGLPLWFSDGTQADYSRSKNYAQDWSHWNNTLKTTFAEIEHHFDNGWKVRGIANQYRTEFDTQLLGLVGRPDRATGLGTFPNGAYPVALSSDGHSRQNTFDVMASGPFELLGRQHELVVGASSSHRTSNREDIAPYYPGLVPVNVYTLSPAYPRPNFAAKTPIPTNTRIKQNGIYSAARFSLADPLKLIIGGRLSSYEVDDKVNGTPSHYKKSSEFTPYAGLVYDINKTYSAYVSYTAIFNPQTNYRNKNGNLLTPSKGKTKEAGLKSTYLNGRLNASVAVFETDLNNAAQFVAGSRTPSGAQAYKGSNGTKSRGFELDLQGQLAQGWNVYAGLSHFTAHDGNDVRLNSQIPRTTAKLFTTYQLPGEWNKLTLGGGVRWQSRFYQAPNTGTSTQGGEQASYGLVSLMGRYDITKKINVAVNVNNLFNKKYALQKGDFDTVSYGAPRNVMLTLNYKL</sequence>
<keyword evidence="9" id="KW-0406">Ion transport</keyword>
<evidence type="ECO:0000256" key="2">
    <source>
        <dbReference type="ARBA" id="ARBA00009810"/>
    </source>
</evidence>
<dbReference type="Pfam" id="PF07715">
    <property type="entry name" value="Plug"/>
    <property type="match status" value="1"/>
</dbReference>
<evidence type="ECO:0000259" key="18">
    <source>
        <dbReference type="Pfam" id="PF07715"/>
    </source>
</evidence>
<organism evidence="19 20">
    <name type="scientific">Marinomonas spartinae</name>
    <dbReference type="NCBI Taxonomy" id="1792290"/>
    <lineage>
        <taxon>Bacteria</taxon>
        <taxon>Pseudomonadati</taxon>
        <taxon>Pseudomonadota</taxon>
        <taxon>Gammaproteobacteria</taxon>
        <taxon>Oceanospirillales</taxon>
        <taxon>Oceanospirillaceae</taxon>
        <taxon>Marinomonas</taxon>
    </lineage>
</organism>
<dbReference type="Pfam" id="PF00593">
    <property type="entry name" value="TonB_dep_Rec_b-barrel"/>
    <property type="match status" value="1"/>
</dbReference>
<dbReference type="GO" id="GO:0015891">
    <property type="term" value="P:siderophore transport"/>
    <property type="evidence" value="ECO:0007669"/>
    <property type="project" value="InterPro"/>
</dbReference>
<dbReference type="CDD" id="cd01347">
    <property type="entry name" value="ligand_gated_channel"/>
    <property type="match status" value="1"/>
</dbReference>
<dbReference type="OrthoDB" id="6127007at2"/>
<proteinExistence type="inferred from homology"/>
<keyword evidence="3 14" id="KW-0813">Transport</keyword>
<name>A0A1A8TRY9_9GAMM</name>
<dbReference type="Proteomes" id="UP000092544">
    <property type="component" value="Unassembled WGS sequence"/>
</dbReference>
<evidence type="ECO:0000256" key="9">
    <source>
        <dbReference type="ARBA" id="ARBA00023065"/>
    </source>
</evidence>
<dbReference type="AlphaFoldDB" id="A0A1A8TRY9"/>
<keyword evidence="11 14" id="KW-0472">Membrane</keyword>
<dbReference type="PANTHER" id="PTHR32552">
    <property type="entry name" value="FERRICHROME IRON RECEPTOR-RELATED"/>
    <property type="match status" value="1"/>
</dbReference>
<feature type="compositionally biased region" description="Low complexity" evidence="16">
    <location>
        <begin position="108"/>
        <end position="127"/>
    </location>
</feature>
<feature type="compositionally biased region" description="Polar residues" evidence="16">
    <location>
        <begin position="128"/>
        <end position="137"/>
    </location>
</feature>
<protein>
    <submittedName>
        <fullName evidence="19">Ferripyoverdine receptor</fullName>
    </submittedName>
</protein>
<evidence type="ECO:0000256" key="1">
    <source>
        <dbReference type="ARBA" id="ARBA00004571"/>
    </source>
</evidence>
<feature type="domain" description="TonB-dependent receptor-like beta-barrel" evidence="17">
    <location>
        <begin position="310"/>
        <end position="757"/>
    </location>
</feature>
<feature type="compositionally biased region" description="Low complexity" evidence="16">
    <location>
        <begin position="65"/>
        <end position="85"/>
    </location>
</feature>
<keyword evidence="4 14" id="KW-1134">Transmembrane beta strand</keyword>
<gene>
    <name evidence="19" type="primary">fpvA</name>
    <name evidence="19" type="ORF">MSP8886_03554</name>
</gene>
<evidence type="ECO:0000256" key="3">
    <source>
        <dbReference type="ARBA" id="ARBA00022448"/>
    </source>
</evidence>
<dbReference type="PROSITE" id="PS52016">
    <property type="entry name" value="TONB_DEPENDENT_REC_3"/>
    <property type="match status" value="1"/>
</dbReference>
<evidence type="ECO:0000256" key="15">
    <source>
        <dbReference type="RuleBase" id="RU003357"/>
    </source>
</evidence>
<dbReference type="Gene3D" id="2.170.130.10">
    <property type="entry name" value="TonB-dependent receptor, plug domain"/>
    <property type="match status" value="1"/>
</dbReference>
<dbReference type="EMBL" id="FLOB01000011">
    <property type="protein sequence ID" value="SBS36030.1"/>
    <property type="molecule type" value="Genomic_DNA"/>
</dbReference>
<evidence type="ECO:0000256" key="7">
    <source>
        <dbReference type="ARBA" id="ARBA00022729"/>
    </source>
</evidence>
<keyword evidence="20" id="KW-1185">Reference proteome</keyword>
<dbReference type="RefSeq" id="WP_083201016.1">
    <property type="nucleotide sequence ID" value="NZ_FLOB01000011.1"/>
</dbReference>
<dbReference type="InterPro" id="IPR039426">
    <property type="entry name" value="TonB-dep_rcpt-like"/>
</dbReference>
<dbReference type="InterPro" id="IPR000531">
    <property type="entry name" value="Beta-barrel_TonB"/>
</dbReference>
<evidence type="ECO:0000256" key="11">
    <source>
        <dbReference type="ARBA" id="ARBA00023136"/>
    </source>
</evidence>
<dbReference type="InterPro" id="IPR037066">
    <property type="entry name" value="Plug_dom_sf"/>
</dbReference>
<dbReference type="NCBIfam" id="TIGR01783">
    <property type="entry name" value="TonB-siderophor"/>
    <property type="match status" value="1"/>
</dbReference>
<keyword evidence="12 19" id="KW-0675">Receptor</keyword>
<keyword evidence="13 14" id="KW-0998">Cell outer membrane</keyword>
<dbReference type="STRING" id="1792290.MSP8886_03554"/>
<dbReference type="InterPro" id="IPR036942">
    <property type="entry name" value="Beta-barrel_TonB_sf"/>
</dbReference>
<dbReference type="FunFam" id="2.170.130.10:FF:000010">
    <property type="entry name" value="Ferripyoverdine receptor"/>
    <property type="match status" value="1"/>
</dbReference>
<dbReference type="Gene3D" id="2.40.170.20">
    <property type="entry name" value="TonB-dependent receptor, beta-barrel domain"/>
    <property type="match status" value="1"/>
</dbReference>
<evidence type="ECO:0000313" key="20">
    <source>
        <dbReference type="Proteomes" id="UP000092544"/>
    </source>
</evidence>
<dbReference type="InterPro" id="IPR010105">
    <property type="entry name" value="TonB_sidphr_rcpt"/>
</dbReference>
<dbReference type="PANTHER" id="PTHR32552:SF74">
    <property type="entry name" value="HYDROXAMATE SIDEROPHORE RECEPTOR FHUE"/>
    <property type="match status" value="1"/>
</dbReference>
<keyword evidence="7" id="KW-0732">Signal</keyword>
<evidence type="ECO:0000256" key="5">
    <source>
        <dbReference type="ARBA" id="ARBA00022496"/>
    </source>
</evidence>
<evidence type="ECO:0000256" key="4">
    <source>
        <dbReference type="ARBA" id="ARBA00022452"/>
    </source>
</evidence>
<feature type="domain" description="TonB-dependent receptor plug" evidence="18">
    <location>
        <begin position="132"/>
        <end position="233"/>
    </location>
</feature>
<comment type="subcellular location">
    <subcellularLocation>
        <location evidence="1 14">Cell outer membrane</location>
        <topology evidence="1 14">Multi-pass membrane protein</topology>
    </subcellularLocation>
</comment>
<feature type="region of interest" description="Disordered" evidence="16">
    <location>
        <begin position="65"/>
        <end position="137"/>
    </location>
</feature>
<keyword evidence="10 15" id="KW-0798">TonB box</keyword>
<keyword evidence="8" id="KW-0408">Iron</keyword>
<evidence type="ECO:0000256" key="16">
    <source>
        <dbReference type="SAM" id="MobiDB-lite"/>
    </source>
</evidence>
<evidence type="ECO:0000256" key="14">
    <source>
        <dbReference type="PROSITE-ProRule" id="PRU01360"/>
    </source>
</evidence>
<reference evidence="19 20" key="1">
    <citation type="submission" date="2016-06" db="EMBL/GenBank/DDBJ databases">
        <authorList>
            <person name="Kjaerup R.B."/>
            <person name="Dalgaard T.S."/>
            <person name="Juul-Madsen H.R."/>
        </authorList>
    </citation>
    <scope>NUCLEOTIDE SEQUENCE [LARGE SCALE GENOMIC DNA]</scope>
    <source>
        <strain evidence="19 20">CECT 8886</strain>
    </source>
</reference>
<evidence type="ECO:0000256" key="8">
    <source>
        <dbReference type="ARBA" id="ARBA00023004"/>
    </source>
</evidence>
<keyword evidence="5" id="KW-0410">Iron transport</keyword>